<gene>
    <name evidence="1" type="ORF">PR048_001671</name>
</gene>
<protein>
    <submittedName>
        <fullName evidence="1">Uncharacterized protein</fullName>
    </submittedName>
</protein>
<reference evidence="1 2" key="1">
    <citation type="submission" date="2023-02" db="EMBL/GenBank/DDBJ databases">
        <title>LHISI_Scaffold_Assembly.</title>
        <authorList>
            <person name="Stuart O.P."/>
            <person name="Cleave R."/>
            <person name="Magrath M.J.L."/>
            <person name="Mikheyev A.S."/>
        </authorList>
    </citation>
    <scope>NUCLEOTIDE SEQUENCE [LARGE SCALE GENOMIC DNA]</scope>
    <source>
        <strain evidence="1">Daus_M_001</strain>
        <tissue evidence="1">Leg muscle</tissue>
    </source>
</reference>
<organism evidence="1 2">
    <name type="scientific">Dryococelus australis</name>
    <dbReference type="NCBI Taxonomy" id="614101"/>
    <lineage>
        <taxon>Eukaryota</taxon>
        <taxon>Metazoa</taxon>
        <taxon>Ecdysozoa</taxon>
        <taxon>Arthropoda</taxon>
        <taxon>Hexapoda</taxon>
        <taxon>Insecta</taxon>
        <taxon>Pterygota</taxon>
        <taxon>Neoptera</taxon>
        <taxon>Polyneoptera</taxon>
        <taxon>Phasmatodea</taxon>
        <taxon>Verophasmatodea</taxon>
        <taxon>Anareolatae</taxon>
        <taxon>Phasmatidae</taxon>
        <taxon>Eurycanthinae</taxon>
        <taxon>Dryococelus</taxon>
    </lineage>
</organism>
<keyword evidence="2" id="KW-1185">Reference proteome</keyword>
<proteinExistence type="predicted"/>
<sequence length="142" mass="16190">MNNLTSICGFRVQIEQYRQPKKPLHCFKCQGFGNHSKCCGLPETCVICAGNHHSKLCHQKLQSTIAYKCANCEGSHKASDKVITNKQATAPVRQNSQKIKQTLANFPQLQLKTECNFNRTNECSQHSTRRHEERTLLQRKCT</sequence>
<comment type="caution">
    <text evidence="1">The sequence shown here is derived from an EMBL/GenBank/DDBJ whole genome shotgun (WGS) entry which is preliminary data.</text>
</comment>
<dbReference type="Proteomes" id="UP001159363">
    <property type="component" value="Chromosome 1"/>
</dbReference>
<evidence type="ECO:0000313" key="1">
    <source>
        <dbReference type="EMBL" id="KAJ8896327.1"/>
    </source>
</evidence>
<evidence type="ECO:0000313" key="2">
    <source>
        <dbReference type="Proteomes" id="UP001159363"/>
    </source>
</evidence>
<accession>A0ABQ9IHZ3</accession>
<dbReference type="EMBL" id="JARBHB010000001">
    <property type="protein sequence ID" value="KAJ8896327.1"/>
    <property type="molecule type" value="Genomic_DNA"/>
</dbReference>
<name>A0ABQ9IHZ3_9NEOP</name>